<feature type="region of interest" description="Disordered" evidence="1">
    <location>
        <begin position="1"/>
        <end position="71"/>
    </location>
</feature>
<accession>A0A218XTC6</accession>
<evidence type="ECO:0000313" key="4">
    <source>
        <dbReference type="Proteomes" id="UP000197138"/>
    </source>
</evidence>
<evidence type="ECO:0000313" key="5">
    <source>
        <dbReference type="Proteomes" id="UP000233551"/>
    </source>
</evidence>
<proteinExistence type="predicted"/>
<organism evidence="2 4">
    <name type="scientific">Punica granatum</name>
    <name type="common">Pomegranate</name>
    <dbReference type="NCBI Taxonomy" id="22663"/>
    <lineage>
        <taxon>Eukaryota</taxon>
        <taxon>Viridiplantae</taxon>
        <taxon>Streptophyta</taxon>
        <taxon>Embryophyta</taxon>
        <taxon>Tracheophyta</taxon>
        <taxon>Spermatophyta</taxon>
        <taxon>Magnoliopsida</taxon>
        <taxon>eudicotyledons</taxon>
        <taxon>Gunneridae</taxon>
        <taxon>Pentapetalae</taxon>
        <taxon>rosids</taxon>
        <taxon>malvids</taxon>
        <taxon>Myrtales</taxon>
        <taxon>Lythraceae</taxon>
        <taxon>Punica</taxon>
    </lineage>
</organism>
<keyword evidence="5" id="KW-1185">Reference proteome</keyword>
<dbReference type="AlphaFoldDB" id="A0A218XTC6"/>
<evidence type="ECO:0000313" key="3">
    <source>
        <dbReference type="EMBL" id="PKI73809.1"/>
    </source>
</evidence>
<feature type="compositionally biased region" description="Polar residues" evidence="1">
    <location>
        <begin position="38"/>
        <end position="47"/>
    </location>
</feature>
<dbReference type="EMBL" id="PGOL01000250">
    <property type="protein sequence ID" value="PKI73809.1"/>
    <property type="molecule type" value="Genomic_DNA"/>
</dbReference>
<gene>
    <name evidence="2" type="ORF">CDL15_Pgr000323</name>
    <name evidence="3" type="ORF">CRG98_005793</name>
</gene>
<reference evidence="3 5" key="3">
    <citation type="submission" date="2017-11" db="EMBL/GenBank/DDBJ databases">
        <title>De-novo sequencing of pomegranate (Punica granatum L.) genome.</title>
        <authorList>
            <person name="Akparov Z."/>
            <person name="Amiraslanov A."/>
            <person name="Hajiyeva S."/>
            <person name="Abbasov M."/>
            <person name="Kaur K."/>
            <person name="Hamwieh A."/>
            <person name="Solovyev V."/>
            <person name="Salamov A."/>
            <person name="Braich B."/>
            <person name="Kosarev P."/>
            <person name="Mahmoud A."/>
            <person name="Hajiyev E."/>
            <person name="Babayeva S."/>
            <person name="Izzatullayeva V."/>
            <person name="Mammadov A."/>
            <person name="Mammadov A."/>
            <person name="Sharifova S."/>
            <person name="Ojaghi J."/>
            <person name="Eynullazada K."/>
            <person name="Bayramov B."/>
            <person name="Abdulazimova A."/>
            <person name="Shahmuradov I."/>
        </authorList>
    </citation>
    <scope>NUCLEOTIDE SEQUENCE [LARGE SCALE GENOMIC DNA]</scope>
    <source>
        <strain evidence="3">AG2017</strain>
        <strain evidence="5">cv. AG2017</strain>
        <tissue evidence="3">Leaf</tissue>
    </source>
</reference>
<dbReference type="EMBL" id="MTKT01000801">
    <property type="protein sequence ID" value="OWM87906.1"/>
    <property type="molecule type" value="Genomic_DNA"/>
</dbReference>
<comment type="caution">
    <text evidence="2">The sequence shown here is derived from an EMBL/GenBank/DDBJ whole genome shotgun (WGS) entry which is preliminary data.</text>
</comment>
<protein>
    <submittedName>
        <fullName evidence="2">Uncharacterized protein</fullName>
    </submittedName>
</protein>
<name>A0A218XTC6_PUNGR</name>
<reference evidence="4" key="1">
    <citation type="journal article" date="2017" name="Plant J.">
        <title>The pomegranate (Punica granatum L.) genome and the genomics of punicalagin biosynthesis.</title>
        <authorList>
            <person name="Qin G."/>
            <person name="Xu C."/>
            <person name="Ming R."/>
            <person name="Tang H."/>
            <person name="Guyot R."/>
            <person name="Kramer E.M."/>
            <person name="Hu Y."/>
            <person name="Yi X."/>
            <person name="Qi Y."/>
            <person name="Xu X."/>
            <person name="Gao Z."/>
            <person name="Pan H."/>
            <person name="Jian J."/>
            <person name="Tian Y."/>
            <person name="Yue Z."/>
            <person name="Xu Y."/>
        </authorList>
    </citation>
    <scope>NUCLEOTIDE SEQUENCE [LARGE SCALE GENOMIC DNA]</scope>
    <source>
        <strain evidence="4">cv. Dabenzi</strain>
    </source>
</reference>
<reference evidence="2" key="2">
    <citation type="submission" date="2017-06" db="EMBL/GenBank/DDBJ databases">
        <title>The pomegranate genome and the genomics of punicalagin biosynthesis.</title>
        <authorList>
            <person name="Xu C."/>
        </authorList>
    </citation>
    <scope>NUCLEOTIDE SEQUENCE [LARGE SCALE GENOMIC DNA]</scope>
    <source>
        <tissue evidence="2">Fresh leaf</tissue>
    </source>
</reference>
<dbReference type="Proteomes" id="UP000233551">
    <property type="component" value="Unassembled WGS sequence"/>
</dbReference>
<evidence type="ECO:0000256" key="1">
    <source>
        <dbReference type="SAM" id="MobiDB-lite"/>
    </source>
</evidence>
<feature type="compositionally biased region" description="Low complexity" evidence="1">
    <location>
        <begin position="50"/>
        <end position="65"/>
    </location>
</feature>
<sequence length="113" mass="11817">MNRSTVHLLQGLAGADSPDEAVALSAHGPNGWGHPSLANPTRSTSPDWMSPGLGSPGSNVGSPSPTCDGDPWNWSSKLGLWVPSISGRDLGLRGQIWPNGGRIGLHEFNIGRK</sequence>
<dbReference type="Proteomes" id="UP000197138">
    <property type="component" value="Unassembled WGS sequence"/>
</dbReference>
<evidence type="ECO:0000313" key="2">
    <source>
        <dbReference type="EMBL" id="OWM87906.1"/>
    </source>
</evidence>